<name>A0A4Y7U2J6_9FLAO</name>
<dbReference type="Gene3D" id="2.60.40.10">
    <property type="entry name" value="Immunoglobulins"/>
    <property type="match status" value="1"/>
</dbReference>
<organism evidence="2 3">
    <name type="scientific">Flavobacterium circumlabens</name>
    <dbReference type="NCBI Taxonomy" id="2133765"/>
    <lineage>
        <taxon>Bacteria</taxon>
        <taxon>Pseudomonadati</taxon>
        <taxon>Bacteroidota</taxon>
        <taxon>Flavobacteriia</taxon>
        <taxon>Flavobacteriales</taxon>
        <taxon>Flavobacteriaceae</taxon>
        <taxon>Flavobacterium</taxon>
    </lineage>
</organism>
<dbReference type="Proteomes" id="UP000298340">
    <property type="component" value="Unassembled WGS sequence"/>
</dbReference>
<evidence type="ECO:0000313" key="3">
    <source>
        <dbReference type="Proteomes" id="UP000298340"/>
    </source>
</evidence>
<comment type="caution">
    <text evidence="2">The sequence shown here is derived from an EMBL/GenBank/DDBJ whole genome shotgun (WGS) entry which is preliminary data.</text>
</comment>
<feature type="non-terminal residue" evidence="2">
    <location>
        <position position="1"/>
    </location>
</feature>
<accession>A0A4Y7U2J6</accession>
<proteinExistence type="predicted"/>
<gene>
    <name evidence="2" type="ORF">D0809_29565</name>
</gene>
<dbReference type="InterPro" id="IPR011123">
    <property type="entry name" value="Y_Y_Y"/>
</dbReference>
<feature type="domain" description="Two component regulator three Y" evidence="1">
    <location>
        <begin position="46"/>
        <end position="102"/>
    </location>
</feature>
<sequence length="104" mass="11867">VQVDSLYNGHRLLQRSMEQTSELTFRHDDQLIAIQFTTSDLVNAYKVRYLYKLEGFSNQWLSTEKNKIEFSSLAPGTYTLLVKASNSDGIWNEPPAVLNITVTP</sequence>
<dbReference type="EMBL" id="QWDN01001072">
    <property type="protein sequence ID" value="TEB40643.1"/>
    <property type="molecule type" value="Genomic_DNA"/>
</dbReference>
<evidence type="ECO:0000313" key="2">
    <source>
        <dbReference type="EMBL" id="TEB40643.1"/>
    </source>
</evidence>
<dbReference type="Pfam" id="PF07495">
    <property type="entry name" value="Y_Y_Y"/>
    <property type="match status" value="1"/>
</dbReference>
<evidence type="ECO:0000259" key="1">
    <source>
        <dbReference type="Pfam" id="PF07495"/>
    </source>
</evidence>
<protein>
    <recommendedName>
        <fullName evidence="1">Two component regulator three Y domain-containing protein</fullName>
    </recommendedName>
</protein>
<reference evidence="2 3" key="1">
    <citation type="journal article" date="2018" name="Syst. Appl. Microbiol.">
        <title>Flavobacterium circumlabens sp. nov. and Flavobacterium cupreum sp. nov., two psychrotrophic species isolated from Antarctic environmental samples.</title>
        <authorList>
            <person name="Kralova S."/>
            <person name="Busse H.J."/>
            <person name="Svec P."/>
            <person name="Maslanova I."/>
            <person name="Stankova E."/>
            <person name="Bartak M."/>
            <person name="Sedlacek I."/>
        </authorList>
    </citation>
    <scope>NUCLEOTIDE SEQUENCE [LARGE SCALE GENOMIC DNA]</scope>
    <source>
        <strain evidence="2 3">CCM 8828</strain>
    </source>
</reference>
<dbReference type="RefSeq" id="WP_134092567.1">
    <property type="nucleotide sequence ID" value="NZ_QWDN01001072.1"/>
</dbReference>
<dbReference type="AlphaFoldDB" id="A0A4Y7U2J6"/>
<feature type="non-terminal residue" evidence="2">
    <location>
        <position position="104"/>
    </location>
</feature>
<dbReference type="InterPro" id="IPR013783">
    <property type="entry name" value="Ig-like_fold"/>
</dbReference>